<gene>
    <name evidence="6" type="ORF">H6P81_018217</name>
</gene>
<proteinExistence type="predicted"/>
<feature type="compositionally biased region" description="Polar residues" evidence="3">
    <location>
        <begin position="392"/>
        <end position="418"/>
    </location>
</feature>
<dbReference type="PROSITE" id="PS50994">
    <property type="entry name" value="INTEGRASE"/>
    <property type="match status" value="1"/>
</dbReference>
<evidence type="ECO:0000313" key="6">
    <source>
        <dbReference type="EMBL" id="KAG9442363.1"/>
    </source>
</evidence>
<dbReference type="Proteomes" id="UP000825729">
    <property type="component" value="Unassembled WGS sequence"/>
</dbReference>
<feature type="coiled-coil region" evidence="2">
    <location>
        <begin position="292"/>
        <end position="361"/>
    </location>
</feature>
<keyword evidence="1" id="KW-0862">Zinc</keyword>
<dbReference type="PROSITE" id="PS50158">
    <property type="entry name" value="ZF_CCHC"/>
    <property type="match status" value="1"/>
</dbReference>
<dbReference type="InterPro" id="IPR012337">
    <property type="entry name" value="RNaseH-like_sf"/>
</dbReference>
<evidence type="ECO:0000256" key="2">
    <source>
        <dbReference type="SAM" id="Coils"/>
    </source>
</evidence>
<sequence length="839" mass="97010">MEDSEVYYEGTESVRVSVTMLTTRFELMRMREDESIPEYEGKIRDIANQSAALGEKIPHNRLVRKVLRSLSSKFKMKRVAIEEYKVIDNMTLDELIGSLKTFEMNEEAEDSAEKGKKQSIALQSVTNEGTIQVTENCGSSVVTLAELSERVSLLAKGMNKFVRRGSKKNYAQSSAGNESMEVASKRKIIVCYECSGKGHIQSECPTYLRNQNPFSAAWSDEDGNETDEDDDNFVAFTAKVEQEVSLSTKSGKHTDATSREEDTEDEDEEITVKNIIQQWNSVLKCTRILKERQSILKENTVLKKQIGEVENERKKSVDEERILRDLISSLEIENLKLKQEITEKEKMNLNLEEELKNSKDVFKKFDKGKDKLDDILIKGRRRCNRQGLGYSKNLNNKTRPRQRSSQVQVWPRQRSPQVQRPEMEWKSTSSKPSSNRVWVKKNLCFYTNTHRRESRSEGTWYFDSGCSRHMAAAVKSDRHTHIRWWSSDLLEMVQKEQRIGRGRLTVDGLPKPENVLLMIKDKSKTEGIETGDSCYKLNESQQCKYTSVTTAQLWHKRLGHLHSRGILKLLKYEVVRGLPAISSKTETVCKGCMARKQHRTPHSAVKMITTQRPLELLHIDLMGPVQTESIAGKRYVLVCVDDFSRFTWVEFIREKLDIYKVFASLCKRLMNDKNIVIGKIIRIRSDHGREFENNQFAQFCGKRGISHEFSAPKTPQQNGVVERKNRTLQEMARAMINAKNFPHKLLAEAVNTACYISNRVHLRYMTHKTPYELWKGRKPKVHYFREFGITCYVLRDREQLGKFDSRSTEGIFVGYSRNSHAYRKCTSETTRSCHRNKKC</sequence>
<dbReference type="SUPFAM" id="SSF53098">
    <property type="entry name" value="Ribonuclease H-like"/>
    <property type="match status" value="1"/>
</dbReference>
<dbReference type="InterPro" id="IPR036397">
    <property type="entry name" value="RNaseH_sf"/>
</dbReference>
<dbReference type="InterPro" id="IPR001878">
    <property type="entry name" value="Znf_CCHC"/>
</dbReference>
<dbReference type="Pfam" id="PF00665">
    <property type="entry name" value="rve"/>
    <property type="match status" value="1"/>
</dbReference>
<dbReference type="Pfam" id="PF25597">
    <property type="entry name" value="SH3_retrovirus"/>
    <property type="match status" value="1"/>
</dbReference>
<dbReference type="GO" id="GO:0008270">
    <property type="term" value="F:zinc ion binding"/>
    <property type="evidence" value="ECO:0007669"/>
    <property type="project" value="UniProtKB-KW"/>
</dbReference>
<feature type="region of interest" description="Disordered" evidence="3">
    <location>
        <begin position="386"/>
        <end position="433"/>
    </location>
</feature>
<feature type="domain" description="CCHC-type" evidence="4">
    <location>
        <begin position="191"/>
        <end position="205"/>
    </location>
</feature>
<dbReference type="EMBL" id="JAINDJ010000007">
    <property type="protein sequence ID" value="KAG9442363.1"/>
    <property type="molecule type" value="Genomic_DNA"/>
</dbReference>
<dbReference type="InterPro" id="IPR057670">
    <property type="entry name" value="SH3_retrovirus"/>
</dbReference>
<dbReference type="InterPro" id="IPR001584">
    <property type="entry name" value="Integrase_cat-core"/>
</dbReference>
<dbReference type="Gene3D" id="4.10.60.10">
    <property type="entry name" value="Zinc finger, CCHC-type"/>
    <property type="match status" value="1"/>
</dbReference>
<accession>A0AAV7E170</accession>
<organism evidence="6 7">
    <name type="scientific">Aristolochia fimbriata</name>
    <name type="common">White veined hardy Dutchman's pipe vine</name>
    <dbReference type="NCBI Taxonomy" id="158543"/>
    <lineage>
        <taxon>Eukaryota</taxon>
        <taxon>Viridiplantae</taxon>
        <taxon>Streptophyta</taxon>
        <taxon>Embryophyta</taxon>
        <taxon>Tracheophyta</taxon>
        <taxon>Spermatophyta</taxon>
        <taxon>Magnoliopsida</taxon>
        <taxon>Magnoliidae</taxon>
        <taxon>Piperales</taxon>
        <taxon>Aristolochiaceae</taxon>
        <taxon>Aristolochia</taxon>
    </lineage>
</organism>
<dbReference type="GO" id="GO:0003676">
    <property type="term" value="F:nucleic acid binding"/>
    <property type="evidence" value="ECO:0007669"/>
    <property type="project" value="InterPro"/>
</dbReference>
<reference evidence="6 7" key="1">
    <citation type="submission" date="2021-07" db="EMBL/GenBank/DDBJ databases">
        <title>The Aristolochia fimbriata genome: insights into angiosperm evolution, floral development and chemical biosynthesis.</title>
        <authorList>
            <person name="Jiao Y."/>
        </authorList>
    </citation>
    <scope>NUCLEOTIDE SEQUENCE [LARGE SCALE GENOMIC DNA]</scope>
    <source>
        <strain evidence="6">IBCAS-2021</strain>
        <tissue evidence="6">Leaf</tissue>
    </source>
</reference>
<evidence type="ECO:0000256" key="3">
    <source>
        <dbReference type="SAM" id="MobiDB-lite"/>
    </source>
</evidence>
<comment type="caution">
    <text evidence="6">The sequence shown here is derived from an EMBL/GenBank/DDBJ whole genome shotgun (WGS) entry which is preliminary data.</text>
</comment>
<dbReference type="SUPFAM" id="SSF57756">
    <property type="entry name" value="Retrovirus zinc finger-like domains"/>
    <property type="match status" value="1"/>
</dbReference>
<evidence type="ECO:0000313" key="7">
    <source>
        <dbReference type="Proteomes" id="UP000825729"/>
    </source>
</evidence>
<dbReference type="Pfam" id="PF13976">
    <property type="entry name" value="gag_pre-integrs"/>
    <property type="match status" value="1"/>
</dbReference>
<name>A0AAV7E170_ARIFI</name>
<keyword evidence="1" id="KW-0479">Metal-binding</keyword>
<protein>
    <recommendedName>
        <fullName evidence="8">Gag-pol polyprotein</fullName>
    </recommendedName>
</protein>
<dbReference type="PANTHER" id="PTHR42648">
    <property type="entry name" value="TRANSPOSASE, PUTATIVE-RELATED"/>
    <property type="match status" value="1"/>
</dbReference>
<keyword evidence="1" id="KW-0863">Zinc-finger</keyword>
<feature type="domain" description="Integrase catalytic" evidence="5">
    <location>
        <begin position="609"/>
        <end position="778"/>
    </location>
</feature>
<dbReference type="GO" id="GO:0015074">
    <property type="term" value="P:DNA integration"/>
    <property type="evidence" value="ECO:0007669"/>
    <property type="project" value="InterPro"/>
</dbReference>
<dbReference type="InterPro" id="IPR025724">
    <property type="entry name" value="GAG-pre-integrase_dom"/>
</dbReference>
<evidence type="ECO:0000259" key="4">
    <source>
        <dbReference type="PROSITE" id="PS50158"/>
    </source>
</evidence>
<dbReference type="InterPro" id="IPR036875">
    <property type="entry name" value="Znf_CCHC_sf"/>
</dbReference>
<dbReference type="PANTHER" id="PTHR42648:SF21">
    <property type="entry name" value="CYSTEINE-RICH RLK (RECEPTOR-LIKE PROTEIN KINASE) 8"/>
    <property type="match status" value="1"/>
</dbReference>
<dbReference type="AlphaFoldDB" id="A0AAV7E170"/>
<keyword evidence="2" id="KW-0175">Coiled coil</keyword>
<keyword evidence="7" id="KW-1185">Reference proteome</keyword>
<evidence type="ECO:0000256" key="1">
    <source>
        <dbReference type="PROSITE-ProRule" id="PRU00047"/>
    </source>
</evidence>
<dbReference type="Pfam" id="PF14223">
    <property type="entry name" value="Retrotran_gag_2"/>
    <property type="match status" value="1"/>
</dbReference>
<evidence type="ECO:0000259" key="5">
    <source>
        <dbReference type="PROSITE" id="PS50994"/>
    </source>
</evidence>
<dbReference type="InterPro" id="IPR039537">
    <property type="entry name" value="Retrotran_Ty1/copia-like"/>
</dbReference>
<feature type="region of interest" description="Disordered" evidence="3">
    <location>
        <begin position="244"/>
        <end position="267"/>
    </location>
</feature>
<evidence type="ECO:0008006" key="8">
    <source>
        <dbReference type="Google" id="ProtNLM"/>
    </source>
</evidence>
<dbReference type="Gene3D" id="3.30.420.10">
    <property type="entry name" value="Ribonuclease H-like superfamily/Ribonuclease H"/>
    <property type="match status" value="1"/>
</dbReference>